<dbReference type="AlphaFoldDB" id="A0A328FBY2"/>
<dbReference type="Gene3D" id="1.20.1260.10">
    <property type="match status" value="1"/>
</dbReference>
<dbReference type="SUPFAM" id="SSF47240">
    <property type="entry name" value="Ferritin-like"/>
    <property type="match status" value="1"/>
</dbReference>
<name>A0A328FBY2_9BACT</name>
<evidence type="ECO:0000259" key="3">
    <source>
        <dbReference type="PROSITE" id="PS50903"/>
    </source>
</evidence>
<dbReference type="EMBL" id="QLNI01000045">
    <property type="protein sequence ID" value="RAM00537.1"/>
    <property type="molecule type" value="Genomic_DNA"/>
</dbReference>
<dbReference type="GO" id="GO:0005506">
    <property type="term" value="F:iron ion binding"/>
    <property type="evidence" value="ECO:0007669"/>
    <property type="project" value="InterPro"/>
</dbReference>
<dbReference type="RefSeq" id="WP_111959489.1">
    <property type="nucleotide sequence ID" value="NZ_CP036313.1"/>
</dbReference>
<dbReference type="CDD" id="cd01041">
    <property type="entry name" value="Rubrerythrin"/>
    <property type="match status" value="1"/>
</dbReference>
<dbReference type="Proteomes" id="UP000248798">
    <property type="component" value="Unassembled WGS sequence"/>
</dbReference>
<dbReference type="SUPFAM" id="SSF57802">
    <property type="entry name" value="Rubredoxin-like"/>
    <property type="match status" value="1"/>
</dbReference>
<dbReference type="Pfam" id="PF21349">
    <property type="entry name" value="RUBY_RBDX"/>
    <property type="match status" value="1"/>
</dbReference>
<dbReference type="Pfam" id="PF02915">
    <property type="entry name" value="Rubrerythrin"/>
    <property type="match status" value="1"/>
</dbReference>
<gene>
    <name evidence="6" type="ORF">DO021_18690</name>
    <name evidence="5" type="ORF">EYB58_00610</name>
</gene>
<dbReference type="Proteomes" id="UP000293902">
    <property type="component" value="Chromosome"/>
</dbReference>
<dbReference type="InterPro" id="IPR048574">
    <property type="entry name" value="RUBY_RBDX"/>
</dbReference>
<evidence type="ECO:0000259" key="4">
    <source>
        <dbReference type="PROSITE" id="PS50905"/>
    </source>
</evidence>
<feature type="domain" description="Rubredoxin-like" evidence="3">
    <location>
        <begin position="132"/>
        <end position="165"/>
    </location>
</feature>
<proteinExistence type="predicted"/>
<evidence type="ECO:0000313" key="6">
    <source>
        <dbReference type="EMBL" id="RAM00537.1"/>
    </source>
</evidence>
<evidence type="ECO:0000256" key="2">
    <source>
        <dbReference type="ARBA" id="ARBA00022982"/>
    </source>
</evidence>
<dbReference type="InterPro" id="IPR003251">
    <property type="entry name" value="Rr_diiron-bd_dom"/>
</dbReference>
<dbReference type="PROSITE" id="PS50903">
    <property type="entry name" value="RUBREDOXIN_LIKE"/>
    <property type="match status" value="1"/>
</dbReference>
<dbReference type="Gene3D" id="2.20.28.10">
    <property type="match status" value="1"/>
</dbReference>
<dbReference type="InterPro" id="IPR009078">
    <property type="entry name" value="Ferritin-like_SF"/>
</dbReference>
<dbReference type="PANTHER" id="PTHR33746">
    <property type="entry name" value="RUBRERYTHRIN"/>
    <property type="match status" value="1"/>
</dbReference>
<evidence type="ECO:0000256" key="1">
    <source>
        <dbReference type="ARBA" id="ARBA00022448"/>
    </source>
</evidence>
<dbReference type="InterPro" id="IPR009040">
    <property type="entry name" value="Ferritin-like_diiron"/>
</dbReference>
<dbReference type="PROSITE" id="PS50905">
    <property type="entry name" value="FERRITIN_LIKE"/>
    <property type="match status" value="1"/>
</dbReference>
<dbReference type="InterPro" id="IPR052753">
    <property type="entry name" value="Rbr2/Nigerythrin"/>
</dbReference>
<dbReference type="CDD" id="cd00729">
    <property type="entry name" value="rubredoxin_SM"/>
    <property type="match status" value="1"/>
</dbReference>
<reference evidence="6 7" key="1">
    <citation type="submission" date="2018-06" db="EMBL/GenBank/DDBJ databases">
        <title>Complete Genome Sequence of Desulfobacter hydrogenophilus (DSM3380).</title>
        <authorList>
            <person name="Marietou A."/>
            <person name="Schreiber L."/>
            <person name="Marshall I."/>
            <person name="Jorgensen B."/>
        </authorList>
    </citation>
    <scope>NUCLEOTIDE SEQUENCE [LARGE SCALE GENOMIC DNA]</scope>
    <source>
        <strain evidence="6 7">DSM 3380</strain>
    </source>
</reference>
<sequence>MATTNENLKESFAGESQANQKYRAFAKKAEKEGFKNISKLFKTTAEAERIHAEGHLAALGMIASTADNLQAAIDGETEEFSNMYPPMLEQAEADGHKAKIMFKFALGAEEVHANLYAKALEAVKNGVDLDVSEFYLCSVCGYIELGAAPEKCPICSAKQSKFVQID</sequence>
<reference evidence="5 8" key="2">
    <citation type="submission" date="2019-02" db="EMBL/GenBank/DDBJ databases">
        <title>Complete genome sequence of Desulfobacter hydrogenophilus AcRS1.</title>
        <authorList>
            <person name="Marietou A."/>
            <person name="Lund M.B."/>
            <person name="Marshall I.P.G."/>
            <person name="Schreiber L."/>
            <person name="Jorgensen B."/>
        </authorList>
    </citation>
    <scope>NUCLEOTIDE SEQUENCE [LARGE SCALE GENOMIC DNA]</scope>
    <source>
        <strain evidence="5 8">AcRS1</strain>
    </source>
</reference>
<dbReference type="GO" id="GO:0016491">
    <property type="term" value="F:oxidoreductase activity"/>
    <property type="evidence" value="ECO:0007669"/>
    <property type="project" value="InterPro"/>
</dbReference>
<feature type="domain" description="Ferritin-like diiron" evidence="4">
    <location>
        <begin position="1"/>
        <end position="127"/>
    </location>
</feature>
<evidence type="ECO:0000313" key="7">
    <source>
        <dbReference type="Proteomes" id="UP000248798"/>
    </source>
</evidence>
<keyword evidence="1" id="KW-0813">Transport</keyword>
<protein>
    <submittedName>
        <fullName evidence="6">Rubrerythrin family protein</fullName>
    </submittedName>
</protein>
<keyword evidence="8" id="KW-1185">Reference proteome</keyword>
<dbReference type="PANTHER" id="PTHR33746:SF4">
    <property type="entry name" value="RUBRERYTHRIN"/>
    <property type="match status" value="1"/>
</dbReference>
<dbReference type="InterPro" id="IPR024934">
    <property type="entry name" value="Rubredoxin-like_dom"/>
</dbReference>
<evidence type="ECO:0000313" key="8">
    <source>
        <dbReference type="Proteomes" id="UP000293902"/>
    </source>
</evidence>
<organism evidence="6 7">
    <name type="scientific">Desulfobacter hydrogenophilus</name>
    <dbReference type="NCBI Taxonomy" id="2291"/>
    <lineage>
        <taxon>Bacteria</taxon>
        <taxon>Pseudomonadati</taxon>
        <taxon>Thermodesulfobacteriota</taxon>
        <taxon>Desulfobacteria</taxon>
        <taxon>Desulfobacterales</taxon>
        <taxon>Desulfobacteraceae</taxon>
        <taxon>Desulfobacter</taxon>
    </lineage>
</organism>
<evidence type="ECO:0000313" key="5">
    <source>
        <dbReference type="EMBL" id="QBH11550.1"/>
    </source>
</evidence>
<accession>A0A328FBY2</accession>
<dbReference type="OrthoDB" id="9799749at2"/>
<keyword evidence="2" id="KW-0249">Electron transport</keyword>
<dbReference type="EMBL" id="CP036313">
    <property type="protein sequence ID" value="QBH11550.1"/>
    <property type="molecule type" value="Genomic_DNA"/>
</dbReference>
<dbReference type="InterPro" id="IPR012347">
    <property type="entry name" value="Ferritin-like"/>
</dbReference>